<protein>
    <recommendedName>
        <fullName evidence="4">2-deoxy-D-gluconate 3-dehydrogenase</fullName>
    </recommendedName>
</protein>
<dbReference type="InterPro" id="IPR020904">
    <property type="entry name" value="Sc_DH/Rdtase_CS"/>
</dbReference>
<sequence length="255" mass="27258">MPLDSFNLSGKVALVTGGNSGIGLGMAKGLAESGADVCIWGTNIEKNERSQKELSSIGIKSHAIKCDVSSEDQVETSFQETLDIFGKVDSCFANAGAGGGAPFHEFPTDLWRKVMGINLDGTFFTFRAASKHMIERGEGGRLVGTSSTSAIHGAARNEAYASTKGAMLAMVRGLAVEMARYGITANSIIPGWIETAMTSARVGDERFEDRVMKRVPIRRWGTPEDFAGIAVYLASDASSYQTGEEFVVDGGYTRF</sequence>
<accession>A0A381P2E7</accession>
<evidence type="ECO:0000256" key="1">
    <source>
        <dbReference type="ARBA" id="ARBA00006484"/>
    </source>
</evidence>
<dbReference type="AlphaFoldDB" id="A0A381P2E7"/>
<dbReference type="PRINTS" id="PR00081">
    <property type="entry name" value="GDHRDH"/>
</dbReference>
<reference evidence="3" key="1">
    <citation type="submission" date="2018-05" db="EMBL/GenBank/DDBJ databases">
        <authorList>
            <person name="Lanie J.A."/>
            <person name="Ng W.-L."/>
            <person name="Kazmierczak K.M."/>
            <person name="Andrzejewski T.M."/>
            <person name="Davidsen T.M."/>
            <person name="Wayne K.J."/>
            <person name="Tettelin H."/>
            <person name="Glass J.I."/>
            <person name="Rusch D."/>
            <person name="Podicherti R."/>
            <person name="Tsui H.-C.T."/>
            <person name="Winkler M.E."/>
        </authorList>
    </citation>
    <scope>NUCLEOTIDE SEQUENCE</scope>
</reference>
<evidence type="ECO:0000313" key="3">
    <source>
        <dbReference type="EMBL" id="SUZ59843.1"/>
    </source>
</evidence>
<dbReference type="PROSITE" id="PS00061">
    <property type="entry name" value="ADH_SHORT"/>
    <property type="match status" value="1"/>
</dbReference>
<name>A0A381P2E7_9ZZZZ</name>
<evidence type="ECO:0008006" key="4">
    <source>
        <dbReference type="Google" id="ProtNLM"/>
    </source>
</evidence>
<proteinExistence type="inferred from homology"/>
<dbReference type="Gene3D" id="3.40.50.720">
    <property type="entry name" value="NAD(P)-binding Rossmann-like Domain"/>
    <property type="match status" value="1"/>
</dbReference>
<dbReference type="GO" id="GO:0016616">
    <property type="term" value="F:oxidoreductase activity, acting on the CH-OH group of donors, NAD or NADP as acceptor"/>
    <property type="evidence" value="ECO:0007669"/>
    <property type="project" value="TreeGrafter"/>
</dbReference>
<dbReference type="PANTHER" id="PTHR42760">
    <property type="entry name" value="SHORT-CHAIN DEHYDROGENASES/REDUCTASES FAMILY MEMBER"/>
    <property type="match status" value="1"/>
</dbReference>
<dbReference type="SUPFAM" id="SSF51735">
    <property type="entry name" value="NAD(P)-binding Rossmann-fold domains"/>
    <property type="match status" value="1"/>
</dbReference>
<comment type="similarity">
    <text evidence="1">Belongs to the short-chain dehydrogenases/reductases (SDR) family.</text>
</comment>
<dbReference type="InterPro" id="IPR036291">
    <property type="entry name" value="NAD(P)-bd_dom_sf"/>
</dbReference>
<organism evidence="3">
    <name type="scientific">marine metagenome</name>
    <dbReference type="NCBI Taxonomy" id="408172"/>
    <lineage>
        <taxon>unclassified sequences</taxon>
        <taxon>metagenomes</taxon>
        <taxon>ecological metagenomes</taxon>
    </lineage>
</organism>
<dbReference type="InterPro" id="IPR002347">
    <property type="entry name" value="SDR_fam"/>
</dbReference>
<dbReference type="EMBL" id="UINC01000702">
    <property type="protein sequence ID" value="SUZ59843.1"/>
    <property type="molecule type" value="Genomic_DNA"/>
</dbReference>
<gene>
    <name evidence="3" type="ORF">METZ01_LOCUS12697</name>
</gene>
<dbReference type="PANTHER" id="PTHR42760:SF115">
    <property type="entry name" value="3-OXOACYL-[ACYL-CARRIER-PROTEIN] REDUCTASE FABG"/>
    <property type="match status" value="1"/>
</dbReference>
<keyword evidence="2" id="KW-0560">Oxidoreductase</keyword>
<evidence type="ECO:0000256" key="2">
    <source>
        <dbReference type="ARBA" id="ARBA00023002"/>
    </source>
</evidence>
<dbReference type="FunFam" id="3.40.50.720:FF:000084">
    <property type="entry name" value="Short-chain dehydrogenase reductase"/>
    <property type="match status" value="1"/>
</dbReference>
<dbReference type="Pfam" id="PF13561">
    <property type="entry name" value="adh_short_C2"/>
    <property type="match status" value="1"/>
</dbReference>